<evidence type="ECO:0000313" key="2">
    <source>
        <dbReference type="Proteomes" id="UP000216035"/>
    </source>
</evidence>
<keyword evidence="2" id="KW-1185">Reference proteome</keyword>
<evidence type="ECO:0000313" key="1">
    <source>
        <dbReference type="EMBL" id="OYQ43763.1"/>
    </source>
</evidence>
<dbReference type="RefSeq" id="WP_094486396.1">
    <property type="nucleotide sequence ID" value="NZ_NOXX01000198.1"/>
</dbReference>
<gene>
    <name evidence="1" type="ORF">CHX27_08765</name>
</gene>
<organism evidence="1 2">
    <name type="scientific">Flavobacterium aurantiibacter</name>
    <dbReference type="NCBI Taxonomy" id="2023067"/>
    <lineage>
        <taxon>Bacteria</taxon>
        <taxon>Pseudomonadati</taxon>
        <taxon>Bacteroidota</taxon>
        <taxon>Flavobacteriia</taxon>
        <taxon>Flavobacteriales</taxon>
        <taxon>Flavobacteriaceae</taxon>
        <taxon>Flavobacterium</taxon>
    </lineage>
</organism>
<dbReference type="OrthoDB" id="769863at2"/>
<proteinExistence type="predicted"/>
<reference evidence="1 2" key="1">
    <citation type="submission" date="2017-07" db="EMBL/GenBank/DDBJ databases">
        <title>Flavobacterium cyanobacteriorum sp. nov., isolated from cyanobacterial aggregates in a eutrophic lake.</title>
        <authorList>
            <person name="Cai H."/>
        </authorList>
    </citation>
    <scope>NUCLEOTIDE SEQUENCE [LARGE SCALE GENOMIC DNA]</scope>
    <source>
        <strain evidence="1 2">TH167</strain>
    </source>
</reference>
<dbReference type="AlphaFoldDB" id="A0A255ZQJ7"/>
<protein>
    <submittedName>
        <fullName evidence="1">Uncharacterized protein</fullName>
    </submittedName>
</protein>
<name>A0A255ZQJ7_9FLAO</name>
<dbReference type="Proteomes" id="UP000216035">
    <property type="component" value="Unassembled WGS sequence"/>
</dbReference>
<comment type="caution">
    <text evidence="1">The sequence shown here is derived from an EMBL/GenBank/DDBJ whole genome shotgun (WGS) entry which is preliminary data.</text>
</comment>
<sequence>MSFNFKEIKESIRIKDKEIKLKVLTFSGKDGDYYVVVSPALLVSGYGNTEEEAEESFKANLETFCRDLMVLDSEQRDLELKKLGFLKEKYHTKNFSKAYIDENGVLHGLEKSSIRTSMLEATV</sequence>
<accession>A0A255ZQJ7</accession>
<dbReference type="EMBL" id="NOXX01000198">
    <property type="protein sequence ID" value="OYQ43763.1"/>
    <property type="molecule type" value="Genomic_DNA"/>
</dbReference>